<dbReference type="AlphaFoldDB" id="A0A8H7DVC2"/>
<feature type="compositionally biased region" description="Low complexity" evidence="3">
    <location>
        <begin position="122"/>
        <end position="134"/>
    </location>
</feature>
<comment type="caution">
    <text evidence="5">The sequence shown here is derived from an EMBL/GenBank/DDBJ whole genome shotgun (WGS) entry which is preliminary data.</text>
</comment>
<dbReference type="PANTHER" id="PTHR48407">
    <property type="entry name" value="CRANIOFACIAL DEVELOPMENT PROTEIN 1"/>
    <property type="match status" value="1"/>
</dbReference>
<evidence type="ECO:0000256" key="3">
    <source>
        <dbReference type="SAM" id="MobiDB-lite"/>
    </source>
</evidence>
<dbReference type="RefSeq" id="XP_036631750.1">
    <property type="nucleotide sequence ID" value="XM_036775731.1"/>
</dbReference>
<feature type="region of interest" description="Disordered" evidence="3">
    <location>
        <begin position="104"/>
        <end position="162"/>
    </location>
</feature>
<evidence type="ECO:0000313" key="6">
    <source>
        <dbReference type="Proteomes" id="UP000623687"/>
    </source>
</evidence>
<evidence type="ECO:0000313" key="5">
    <source>
        <dbReference type="EMBL" id="KAF7430472.1"/>
    </source>
</evidence>
<dbReference type="Pfam" id="PF07572">
    <property type="entry name" value="BCNT"/>
    <property type="match status" value="1"/>
</dbReference>
<dbReference type="VEuPathDB" id="FungiDB:PC9H_006180"/>
<accession>A0A8H7DVC2</accession>
<dbReference type="GO" id="GO:0000812">
    <property type="term" value="C:Swr1 complex"/>
    <property type="evidence" value="ECO:0007669"/>
    <property type="project" value="TreeGrafter"/>
</dbReference>
<protein>
    <recommendedName>
        <fullName evidence="2">SWR1-complex protein 5</fullName>
    </recommendedName>
</protein>
<feature type="compositionally biased region" description="Basic residues" evidence="3">
    <location>
        <begin position="138"/>
        <end position="148"/>
    </location>
</feature>
<keyword evidence="6" id="KW-1185">Reference proteome</keyword>
<dbReference type="PANTHER" id="PTHR48407:SF1">
    <property type="entry name" value="CRANIOFACIAL DEVELOPMENT PROTEIN 1"/>
    <property type="match status" value="1"/>
</dbReference>
<evidence type="ECO:0000256" key="2">
    <source>
        <dbReference type="ARBA" id="ARBA00019138"/>
    </source>
</evidence>
<dbReference type="Proteomes" id="UP000623687">
    <property type="component" value="Unassembled WGS sequence"/>
</dbReference>
<evidence type="ECO:0000259" key="4">
    <source>
        <dbReference type="PROSITE" id="PS51279"/>
    </source>
</evidence>
<proteinExistence type="inferred from homology"/>
<name>A0A8H7DVC2_PLEOS</name>
<organism evidence="5 6">
    <name type="scientific">Pleurotus ostreatus</name>
    <name type="common">Oyster mushroom</name>
    <name type="synonym">White-rot fungus</name>
    <dbReference type="NCBI Taxonomy" id="5322"/>
    <lineage>
        <taxon>Eukaryota</taxon>
        <taxon>Fungi</taxon>
        <taxon>Dikarya</taxon>
        <taxon>Basidiomycota</taxon>
        <taxon>Agaricomycotina</taxon>
        <taxon>Agaricomycetes</taxon>
        <taxon>Agaricomycetidae</taxon>
        <taxon>Agaricales</taxon>
        <taxon>Pleurotineae</taxon>
        <taxon>Pleurotaceae</taxon>
        <taxon>Pleurotus</taxon>
    </lineage>
</organism>
<dbReference type="InterPro" id="IPR011421">
    <property type="entry name" value="BCNT-C"/>
</dbReference>
<sequence length="226" mass="24543">MSCPRTAEFDSDSENDGDYVPPVEKDSSSSDEDGGHEDKSIPHPIPTTAEDEEAKKAAKDALWASFQASVASVPPSQAHTATTKVKVKIEKRYRFAGEDVIDVLEVDEDSEDAKRWPRAGETSSTSASASTSSTPKPPAKRPGARKSKVTLAPLPSGKAKKLSTLEKSAMDWRAHVAAEASSGLQEELDANRKGGGYLEKVDFLKRVDERKDDILEASRSSKRRRT</sequence>
<dbReference type="EMBL" id="JACETU010000004">
    <property type="protein sequence ID" value="KAF7430472.1"/>
    <property type="molecule type" value="Genomic_DNA"/>
</dbReference>
<dbReference type="GeneID" id="59375998"/>
<dbReference type="OrthoDB" id="445677at2759"/>
<dbReference type="PROSITE" id="PS51279">
    <property type="entry name" value="BCNT_C"/>
    <property type="match status" value="1"/>
</dbReference>
<comment type="similarity">
    <text evidence="1">Belongs to the SWC5 family.</text>
</comment>
<reference evidence="5" key="1">
    <citation type="submission" date="2019-07" db="EMBL/GenBank/DDBJ databases">
        <authorList>
            <person name="Palmer J.M."/>
        </authorList>
    </citation>
    <scope>NUCLEOTIDE SEQUENCE</scope>
    <source>
        <strain evidence="5">PC9</strain>
    </source>
</reference>
<dbReference type="InterPro" id="IPR027124">
    <property type="entry name" value="Swc5/CFDP1/2"/>
</dbReference>
<feature type="region of interest" description="Disordered" evidence="3">
    <location>
        <begin position="1"/>
        <end position="60"/>
    </location>
</feature>
<gene>
    <name evidence="5" type="ORF">PC9H_006180</name>
</gene>
<evidence type="ECO:0000256" key="1">
    <source>
        <dbReference type="ARBA" id="ARBA00010465"/>
    </source>
</evidence>
<feature type="domain" description="BCNT-C" evidence="4">
    <location>
        <begin position="139"/>
        <end position="225"/>
    </location>
</feature>